<dbReference type="Gene3D" id="1.10.1520.10">
    <property type="entry name" value="Ribonuclease III domain"/>
    <property type="match status" value="1"/>
</dbReference>
<dbReference type="KEGG" id="lmat:92515978"/>
<dbReference type="GeneID" id="92515978"/>
<dbReference type="InterPro" id="IPR036389">
    <property type="entry name" value="RNase_III_sf"/>
</dbReference>
<dbReference type="Pfam" id="PF18177">
    <property type="entry name" value="La_HTH_kDCL"/>
    <property type="match status" value="1"/>
</dbReference>
<sequence length="2216" mass="244492">MRSRTGSSGCDGSTVEDVFIGCISSTLVRVVSRQLIMRAAKLWLTQHTVLKSMKAEAFFAQPDTFGWSAASEFLHYWAASVVQKFIKFAASEYAYFHLPTNAGTEWLTSMTAALVNLEHLQSCFQQQLQELTSIDSTLPWQWGEKGAVLEIFTSLLFVLIYYNRPAIAVRAMEPVFVAILEQQEDNFTVLPKLLSYFLPHMSFQGIAFEDRVAMVADQLILRGFRFSVAFTCADTAAAATDGTRSAPVAEVGLRSTELATMSVQGIVQHVRHASSASGNRALRIRSVIERIDGETSDIDGLTFSKYLSVVIRECRSYYDRCRQACRRQVKSSERLLVFQPSDVQGVMRRLQKMLRFGSPYYEYFVQMGVWSDILRSDGWVPVHFIEQALAVDTNSAVAKLPSKEKLEIVETLLRQHNNFQRFQIGYCPLRHSPFHGQRCARSMYAHEIRSPPLYRQIICQSECLVRPGNAADVGSLPLFGWVALSERPHRALSTHPSLFPLFDNIPFFVVMPPEAIGSFREYEERTPKLRRYDQKLRKSSLWFAEVYLRAIARDGQAMTGEADDGKASSHAISAAPRAAGRGHGCHSIATAAMYTEVYTRVQDESDSAAQRWYVFPQYYAKKVPKVPARQAGGDCERTLKKTSAASDSFDPLAEAQGDDFIVCRHCCGRAPCLLGLPKLFFTGRVAQLRELHPTEVSRHDARCEGESTVADGAAPCAGSCTFEADEGAAGGLVREDAAPDSSEAGGEGAEGSTDSDRPKGLQGRRGTPHEFCVAVGDSAGRKGVRGEQVNHPAALCEYAIAPYCAPSSLLPSVVVRVRRTGPAAASVTSAICLSATEEASEYYRRSFPPPRVQLLFADYVAEAMAEVIMRTDDNSEDAQCGKLAAARNGNGAVHGQQSERWGGALPASLLPPSLSAAALSDGDVARSTFDVAPLLRTLKAFTASKELSCVLNVRVRTPAGVSLSGCRQGVAELKTFAREMGLQYSLIARQPSQESAACERDGSTVGKGSGGLSPPSRLRLSDKSTEVLDVEQYEFRKRVSWSARDLKRILSELQLQPTDIPLTTLTDALTRECEDRGANYELLEFIGDAVMDFLVIADACLLSNAARQRGVPSDTSCCSQIPLSPRTLVPQEKWKPAEWCVPLPRHCWLDERVALQSVMENSVTATVCRNLVIAELLPPTASRHFDDEHYPHLRLKVRADIFEAILGAAYRSRLGLDRIRHVLRRLFSFLPAAVRTARAAGTERAAALFDALLRCPYIVEGDGLRVEQLFSYRTTQLFEAAPQLLEAAVGSGVVSANTHLASSFLPRIQGKEFASVFTTGSPGYSYRRLHYFDWVRLHNRILHLFSEHRIGYVNEIITSTTHLVLDLDKVNPRSWGLLSIIWDWYQQNYRCPAAGFALDSSGVSVVTGKWKDSCHVHFPQVTVSVETWASLVEHIRAAVVIHLTEKETRLRDSLMSHAADYRVWLHRKALAQAVYTAGGQPQPHMWDYCDAASLLELSRTSRAVRLSVLEHVLYATQTLPGLASFAEVSNDADVFFGDWRDNEDMVVLERRGGAPPRHRLIVPLQWANHYFVLARNNSSNIAPPVFESKEFWESAIDQGLIKSKKLRLYLNDKCDTKYGSEHRPLVLDTLLVVSSHKEHLEQQRGAPCGSGSSSPCTNREGEEGGRGEVALQEARKRPMGAVAEWLSRWPNERVVHYHSQRHNQPSVHTIDAFCARRWRLAHARREMQRRICCTRAGRATKNDAAPRRAPLRPPSPSRWITPVSWDYDGPFDDPSEGWVVECAHSSILTLSSLRTCEYRGTDQKVYSSWVDCAPASMTECEAQRPTSAPLFSQEGTSDVLASFEDVYEHRVDLPGRLKCTSWTTWLNACVLRAPHASFKQDFKINAWSPAWWAFDPLQRTTTLYVATEPVLRLTGTDSLAAALAPPSTVGGGGGGMERFAQLFIPHLSYANVTPLKLSTVPFGPYLFPLFPDTSRKRMEVSGPTSAAAAVPSPALSREVTLVSCAAPVEDLTCAASSSSAKAVDSATCSGCVLAPVPAIVALPGDFPTSAPALAPALPAASPAIAWVRRAIHYVFSSTAARSEIGCLPLVLCESNDGCHRVRAELCAGGASCPLRSLPFVLSLQDMERVYLFVKTAYTKGGGRRMLRHMFVVADSDVEGPAVPHASVPLTKRLQALWDLLQPYLGTCTKERPLIYVSSDAVCEQLRRSLNPSGLVL</sequence>
<feature type="region of interest" description="Disordered" evidence="1">
    <location>
        <begin position="1641"/>
        <end position="1674"/>
    </location>
</feature>
<protein>
    <recommendedName>
        <fullName evidence="2">RNase III domain-containing protein</fullName>
    </recommendedName>
</protein>
<evidence type="ECO:0000259" key="2">
    <source>
        <dbReference type="PROSITE" id="PS50142"/>
    </source>
</evidence>
<evidence type="ECO:0000256" key="1">
    <source>
        <dbReference type="SAM" id="MobiDB-lite"/>
    </source>
</evidence>
<dbReference type="Pfam" id="PF18188">
    <property type="entry name" value="PPL4"/>
    <property type="match status" value="1"/>
</dbReference>
<dbReference type="PROSITE" id="PS50142">
    <property type="entry name" value="RNASE_3_2"/>
    <property type="match status" value="1"/>
</dbReference>
<dbReference type="InterPro" id="IPR000999">
    <property type="entry name" value="RNase_III_dom"/>
</dbReference>
<accession>A0A836HKS3</accession>
<dbReference type="RefSeq" id="XP_067178571.1">
    <property type="nucleotide sequence ID" value="XM_067323466.1"/>
</dbReference>
<dbReference type="GO" id="GO:0006396">
    <property type="term" value="P:RNA processing"/>
    <property type="evidence" value="ECO:0007669"/>
    <property type="project" value="InterPro"/>
</dbReference>
<keyword evidence="4" id="KW-1185">Reference proteome</keyword>
<reference evidence="4" key="1">
    <citation type="journal article" date="2021" name="Microbiol. Resour. Announc.">
        <title>LGAAP: Leishmaniinae Genome Assembly and Annotation Pipeline.</title>
        <authorList>
            <person name="Almutairi H."/>
            <person name="Urbaniak M.D."/>
            <person name="Bates M.D."/>
            <person name="Jariyapan N."/>
            <person name="Kwakye-Nuako G."/>
            <person name="Thomaz-Soccol V."/>
            <person name="Al-Salem W.S."/>
            <person name="Dillon R.J."/>
            <person name="Bates P.A."/>
            <person name="Gatherer D."/>
        </authorList>
    </citation>
    <scope>NUCLEOTIDE SEQUENCE [LARGE SCALE GENOMIC DNA]</scope>
</reference>
<comment type="caution">
    <text evidence="3">The sequence shown here is derived from an EMBL/GenBank/DDBJ whole genome shotgun (WGS) entry which is preliminary data.</text>
</comment>
<dbReference type="GO" id="GO:0004525">
    <property type="term" value="F:ribonuclease III activity"/>
    <property type="evidence" value="ECO:0007669"/>
    <property type="project" value="InterPro"/>
</dbReference>
<dbReference type="OrthoDB" id="416741at2759"/>
<dbReference type="InterPro" id="IPR040562">
    <property type="entry name" value="PPL4"/>
</dbReference>
<evidence type="ECO:0000313" key="4">
    <source>
        <dbReference type="Proteomes" id="UP000673552"/>
    </source>
</evidence>
<gene>
    <name evidence="3" type="ORF">LSCM1_06033</name>
</gene>
<dbReference type="InterPro" id="IPR040545">
    <property type="entry name" value="DICER_HTH"/>
</dbReference>
<dbReference type="SUPFAM" id="SSF69065">
    <property type="entry name" value="RNase III domain-like"/>
    <property type="match status" value="1"/>
</dbReference>
<organism evidence="3 4">
    <name type="scientific">Leishmania martiniquensis</name>
    <dbReference type="NCBI Taxonomy" id="1580590"/>
    <lineage>
        <taxon>Eukaryota</taxon>
        <taxon>Discoba</taxon>
        <taxon>Euglenozoa</taxon>
        <taxon>Kinetoplastea</taxon>
        <taxon>Metakinetoplastina</taxon>
        <taxon>Trypanosomatida</taxon>
        <taxon>Trypanosomatidae</taxon>
        <taxon>Leishmaniinae</taxon>
        <taxon>Leishmania</taxon>
    </lineage>
</organism>
<name>A0A836HKS3_9TRYP</name>
<dbReference type="EMBL" id="JAFEUZ010000023">
    <property type="protein sequence ID" value="KAG5478630.1"/>
    <property type="molecule type" value="Genomic_DNA"/>
</dbReference>
<feature type="region of interest" description="Disordered" evidence="1">
    <location>
        <begin position="995"/>
        <end position="1016"/>
    </location>
</feature>
<dbReference type="InterPro" id="IPR040715">
    <property type="entry name" value="KptA_kDICER"/>
</dbReference>
<feature type="region of interest" description="Disordered" evidence="1">
    <location>
        <begin position="736"/>
        <end position="767"/>
    </location>
</feature>
<proteinExistence type="predicted"/>
<dbReference type="Pfam" id="PF18176">
    <property type="entry name" value="KptA_kDCL"/>
    <property type="match status" value="1"/>
</dbReference>
<reference evidence="4" key="2">
    <citation type="journal article" date="2021" name="Sci. Data">
        <title>Chromosome-scale genome sequencing, assembly and annotation of six genomes from subfamily Leishmaniinae.</title>
        <authorList>
            <person name="Almutairi H."/>
            <person name="Urbaniak M.D."/>
            <person name="Bates M.D."/>
            <person name="Jariyapan N."/>
            <person name="Kwakye-Nuako G."/>
            <person name="Thomaz Soccol V."/>
            <person name="Al-Salem W.S."/>
            <person name="Dillon R.J."/>
            <person name="Bates P.A."/>
            <person name="Gatherer D."/>
        </authorList>
    </citation>
    <scope>NUCLEOTIDE SEQUENCE [LARGE SCALE GENOMIC DNA]</scope>
</reference>
<evidence type="ECO:0000313" key="3">
    <source>
        <dbReference type="EMBL" id="KAG5478630.1"/>
    </source>
</evidence>
<feature type="domain" description="RNase III" evidence="2">
    <location>
        <begin position="1046"/>
        <end position="1095"/>
    </location>
</feature>
<feature type="compositionally biased region" description="Low complexity" evidence="1">
    <location>
        <begin position="1647"/>
        <end position="1656"/>
    </location>
</feature>
<dbReference type="Proteomes" id="UP000673552">
    <property type="component" value="Unassembled WGS sequence"/>
</dbReference>